<dbReference type="EMBL" id="CP002786">
    <property type="protein sequence ID" value="AEF39715.1"/>
    <property type="molecule type" value="Genomic_DNA"/>
</dbReference>
<proteinExistence type="predicted"/>
<organism evidence="1 2">
    <name type="scientific">Hoyosella subflava (strain DSM 45089 / JCM 17490 / NBRC 109087 / DQS3-9A1)</name>
    <name type="common">Amycolicicoccus subflavus</name>
    <dbReference type="NCBI Taxonomy" id="443218"/>
    <lineage>
        <taxon>Bacteria</taxon>
        <taxon>Bacillati</taxon>
        <taxon>Actinomycetota</taxon>
        <taxon>Actinomycetes</taxon>
        <taxon>Mycobacteriales</taxon>
        <taxon>Hoyosellaceae</taxon>
        <taxon>Hoyosella</taxon>
    </lineage>
</organism>
<dbReference type="Proteomes" id="UP000009235">
    <property type="component" value="Chromosome"/>
</dbReference>
<dbReference type="STRING" id="443218.AS9A_1263"/>
<protein>
    <submittedName>
        <fullName evidence="1">Uncharacterized protein</fullName>
    </submittedName>
</protein>
<dbReference type="RefSeq" id="WP_013806064.1">
    <property type="nucleotide sequence ID" value="NC_015564.1"/>
</dbReference>
<dbReference type="HOGENOM" id="CLU_129731_0_0_11"/>
<gene>
    <name evidence="1" type="ordered locus">AS9A_1263</name>
</gene>
<evidence type="ECO:0000313" key="1">
    <source>
        <dbReference type="EMBL" id="AEF39715.1"/>
    </source>
</evidence>
<dbReference type="eggNOG" id="ENOG50331DK">
    <property type="taxonomic scope" value="Bacteria"/>
</dbReference>
<reference evidence="1 2" key="1">
    <citation type="journal article" date="2011" name="J. Bacteriol.">
        <title>Complete genome sequence of Amycolicicoccus subflavus DQS3-9A1T, an actinomycete isolated from crude oil-polluted soil.</title>
        <authorList>
            <person name="Cai M."/>
            <person name="Chen W.M."/>
            <person name="Nie Y."/>
            <person name="Chi C.Q."/>
            <person name="Wang Y.N."/>
            <person name="Tang Y.Q."/>
            <person name="Li G.Y."/>
            <person name="Wu X.L."/>
        </authorList>
    </citation>
    <scope>NUCLEOTIDE SEQUENCE [LARGE SCALE GENOMIC DNA]</scope>
    <source>
        <strain evidence="2">DSM 45089 / DQS3-9A1</strain>
    </source>
</reference>
<accession>F6EEL8</accession>
<keyword evidence="2" id="KW-1185">Reference proteome</keyword>
<dbReference type="KEGG" id="asd:AS9A_1263"/>
<dbReference type="OrthoDB" id="5192422at2"/>
<sequence length="125" mass="14428">MGIFERMRRSFGGSGGVGTGARLRGMSDTDVAHLEAWVAERKGVEAFVEPETFVNQLSVVLIAKDGEWTRRRVGDAKTARKLGERLSVPIYDVQKTGYPQRMREYDERQRILQRREQIKRDQQPY</sequence>
<name>F6EEL8_HOYSD</name>
<evidence type="ECO:0000313" key="2">
    <source>
        <dbReference type="Proteomes" id="UP000009235"/>
    </source>
</evidence>
<dbReference type="AlphaFoldDB" id="F6EEL8"/>